<accession>A0A0N0BJ61</accession>
<sequence>MTVSARFCFSPRNFLSLRKRNENLRHQFGERGGTNAHYASSEYLGLKYIGKRADYVSRVNGVCGAGRIVES</sequence>
<dbReference type="EMBL" id="KQ435721">
    <property type="protein sequence ID" value="KOX78548.1"/>
    <property type="molecule type" value="Genomic_DNA"/>
</dbReference>
<organism evidence="1 2">
    <name type="scientific">Melipona quadrifasciata</name>
    <dbReference type="NCBI Taxonomy" id="166423"/>
    <lineage>
        <taxon>Eukaryota</taxon>
        <taxon>Metazoa</taxon>
        <taxon>Ecdysozoa</taxon>
        <taxon>Arthropoda</taxon>
        <taxon>Hexapoda</taxon>
        <taxon>Insecta</taxon>
        <taxon>Pterygota</taxon>
        <taxon>Neoptera</taxon>
        <taxon>Endopterygota</taxon>
        <taxon>Hymenoptera</taxon>
        <taxon>Apocrita</taxon>
        <taxon>Aculeata</taxon>
        <taxon>Apoidea</taxon>
        <taxon>Anthophila</taxon>
        <taxon>Apidae</taxon>
        <taxon>Melipona</taxon>
    </lineage>
</organism>
<evidence type="ECO:0000313" key="1">
    <source>
        <dbReference type="EMBL" id="KOX78548.1"/>
    </source>
</evidence>
<dbReference type="AlphaFoldDB" id="A0A0N0BJ61"/>
<proteinExistence type="predicted"/>
<evidence type="ECO:0000313" key="2">
    <source>
        <dbReference type="Proteomes" id="UP000053105"/>
    </source>
</evidence>
<gene>
    <name evidence="1" type="ORF">WN51_10356</name>
</gene>
<keyword evidence="2" id="KW-1185">Reference proteome</keyword>
<protein>
    <submittedName>
        <fullName evidence="1">Uncharacterized protein</fullName>
    </submittedName>
</protein>
<dbReference type="Proteomes" id="UP000053105">
    <property type="component" value="Unassembled WGS sequence"/>
</dbReference>
<reference evidence="1 2" key="1">
    <citation type="submission" date="2015-07" db="EMBL/GenBank/DDBJ databases">
        <title>The genome of Melipona quadrifasciata.</title>
        <authorList>
            <person name="Pan H."/>
            <person name="Kapheim K."/>
        </authorList>
    </citation>
    <scope>NUCLEOTIDE SEQUENCE [LARGE SCALE GENOMIC DNA]</scope>
    <source>
        <strain evidence="1">0111107301</strain>
        <tissue evidence="1">Whole body</tissue>
    </source>
</reference>
<name>A0A0N0BJ61_9HYME</name>